<reference evidence="1 2" key="1">
    <citation type="journal article" date="2021" name="Elife">
        <title>Chloroplast acquisition without the gene transfer in kleptoplastic sea slugs, Plakobranchus ocellatus.</title>
        <authorList>
            <person name="Maeda T."/>
            <person name="Takahashi S."/>
            <person name="Yoshida T."/>
            <person name="Shimamura S."/>
            <person name="Takaki Y."/>
            <person name="Nagai Y."/>
            <person name="Toyoda A."/>
            <person name="Suzuki Y."/>
            <person name="Arimoto A."/>
            <person name="Ishii H."/>
            <person name="Satoh N."/>
            <person name="Nishiyama T."/>
            <person name="Hasebe M."/>
            <person name="Maruyama T."/>
            <person name="Minagawa J."/>
            <person name="Obokata J."/>
            <person name="Shigenobu S."/>
        </authorList>
    </citation>
    <scope>NUCLEOTIDE SEQUENCE [LARGE SCALE GENOMIC DNA]</scope>
</reference>
<accession>A0AAV4DDQ0</accession>
<sequence>MSNPWPLICCMNTTDLSMVAASGVWLSVHPDEQKQQINNFRKKLLKNVADGMVHNNVLQMFHSAKQAAVKQNVIASIILKEKNDTTSLPEQSKAKGCFKKNCSEEEKAAFVLSQQSGHRIFCSMSSVSNECMQRRLFNC</sequence>
<dbReference type="EMBL" id="BLXT01007798">
    <property type="protein sequence ID" value="GFO42343.1"/>
    <property type="molecule type" value="Genomic_DNA"/>
</dbReference>
<organism evidence="1 2">
    <name type="scientific">Plakobranchus ocellatus</name>
    <dbReference type="NCBI Taxonomy" id="259542"/>
    <lineage>
        <taxon>Eukaryota</taxon>
        <taxon>Metazoa</taxon>
        <taxon>Spiralia</taxon>
        <taxon>Lophotrochozoa</taxon>
        <taxon>Mollusca</taxon>
        <taxon>Gastropoda</taxon>
        <taxon>Heterobranchia</taxon>
        <taxon>Euthyneura</taxon>
        <taxon>Panpulmonata</taxon>
        <taxon>Sacoglossa</taxon>
        <taxon>Placobranchoidea</taxon>
        <taxon>Plakobranchidae</taxon>
        <taxon>Plakobranchus</taxon>
    </lineage>
</organism>
<dbReference type="Proteomes" id="UP000735302">
    <property type="component" value="Unassembled WGS sequence"/>
</dbReference>
<evidence type="ECO:0000313" key="1">
    <source>
        <dbReference type="EMBL" id="GFO42343.1"/>
    </source>
</evidence>
<comment type="caution">
    <text evidence="1">The sequence shown here is derived from an EMBL/GenBank/DDBJ whole genome shotgun (WGS) entry which is preliminary data.</text>
</comment>
<name>A0AAV4DDQ0_9GAST</name>
<keyword evidence="2" id="KW-1185">Reference proteome</keyword>
<gene>
    <name evidence="1" type="ORF">PoB_006884800</name>
</gene>
<protein>
    <submittedName>
        <fullName evidence="1">Uncharacterized protein</fullName>
    </submittedName>
</protein>
<proteinExistence type="predicted"/>
<dbReference type="AlphaFoldDB" id="A0AAV4DDQ0"/>
<evidence type="ECO:0000313" key="2">
    <source>
        <dbReference type="Proteomes" id="UP000735302"/>
    </source>
</evidence>